<evidence type="ECO:0000259" key="2">
    <source>
        <dbReference type="Pfam" id="PF23394"/>
    </source>
</evidence>
<protein>
    <submittedName>
        <fullName evidence="4">Uncharacterized protein</fullName>
    </submittedName>
</protein>
<evidence type="ECO:0000313" key="4">
    <source>
        <dbReference type="EMBL" id="RYP02346.1"/>
    </source>
</evidence>
<keyword evidence="5" id="KW-1185">Reference proteome</keyword>
<evidence type="ECO:0000256" key="1">
    <source>
        <dbReference type="SAM" id="MobiDB-lite"/>
    </source>
</evidence>
<dbReference type="InterPro" id="IPR055528">
    <property type="entry name" value="DUF7102"/>
</dbReference>
<dbReference type="EMBL" id="QJNU01000319">
    <property type="protein sequence ID" value="RYP02346.1"/>
    <property type="molecule type" value="Genomic_DNA"/>
</dbReference>
<evidence type="ECO:0000259" key="3">
    <source>
        <dbReference type="Pfam" id="PF23395"/>
    </source>
</evidence>
<feature type="domain" description="DUF7102" evidence="2">
    <location>
        <begin position="437"/>
        <end position="595"/>
    </location>
</feature>
<dbReference type="AlphaFoldDB" id="A0A4Q4T7C9"/>
<gene>
    <name evidence="4" type="ORF">DL764_005828</name>
</gene>
<dbReference type="Pfam" id="PF23394">
    <property type="entry name" value="DUF7102"/>
    <property type="match status" value="1"/>
</dbReference>
<proteinExistence type="predicted"/>
<accession>A0A4Q4T7C9</accession>
<dbReference type="Pfam" id="PF23395">
    <property type="entry name" value="SAM_6"/>
    <property type="match status" value="1"/>
</dbReference>
<dbReference type="Proteomes" id="UP000293360">
    <property type="component" value="Unassembled WGS sequence"/>
</dbReference>
<organism evidence="4 5">
    <name type="scientific">Monosporascus ibericus</name>
    <dbReference type="NCBI Taxonomy" id="155417"/>
    <lineage>
        <taxon>Eukaryota</taxon>
        <taxon>Fungi</taxon>
        <taxon>Dikarya</taxon>
        <taxon>Ascomycota</taxon>
        <taxon>Pezizomycotina</taxon>
        <taxon>Sordariomycetes</taxon>
        <taxon>Xylariomycetidae</taxon>
        <taxon>Xylariales</taxon>
        <taxon>Xylariales incertae sedis</taxon>
        <taxon>Monosporascus</taxon>
    </lineage>
</organism>
<dbReference type="OrthoDB" id="3647246at2759"/>
<feature type="domain" description="SAM-like" evidence="3">
    <location>
        <begin position="605"/>
        <end position="680"/>
    </location>
</feature>
<sequence>MTADEDDRPFVPPSEVFEVPIASDPSTLLEADLNAAEASLLLQDELEIDTNFTIAEKPLPDGEVPLLSPPLLRKVKLDSLRVEGPLTPQMSSPTSSRTEIDLTELTKGLRANQNLEVLKNQGQKDTDATFSNDFLTALEGTSRHLMQDIQQERLKASDAEARVHIPVMDFCLSEPRWQKVPSDVLSQWDWIRQTCGAFNAPLWPGDSKKERKVFCWSIFPPKLGYVSLDEFVEDEEALTKLLGAPKPGEIPTSVDYVWKQPGLAILRDQEDNEWEELEPIMEIIEQETPNDLDSLVKKRRRNAEEDPASSSPVDTVDLVQFPDSSKNPAREILTNVQSQKTSLLIGDDDGSAAATLLSNFVDFQTNKRRKQTESSFFPVAGSNKGAEPVAATNPVSKNQTKRSTPPDQPQLKHVTPAPCPPVMLLVGPIKIIKSLGLGRNIFSRLTKLCPSAEIIERDFDRWNTVAWENNSVSRSPVVSSLAAEADIIVSPATGIILTTLLRAIQKPPPGHKGDAAIREHLSNVALRYERLIVLVSEGNQIDETTRDLTPSESAAYGDFVGFVTALPTNGQTYYVGGGDDTLAKWLVSFIARYSPEAAAVRECLIEEESLWELFLRRAGMNAYAAQGILALLKSDDKTPEEETVNRFGLPAFVRMSAEERMHTFRGLLGGENVLTRLKALFMWDNVSTS</sequence>
<dbReference type="InterPro" id="IPR057559">
    <property type="entry name" value="SAM_6"/>
</dbReference>
<evidence type="ECO:0000313" key="5">
    <source>
        <dbReference type="Proteomes" id="UP000293360"/>
    </source>
</evidence>
<feature type="compositionally biased region" description="Polar residues" evidence="1">
    <location>
        <begin position="393"/>
        <end position="405"/>
    </location>
</feature>
<name>A0A4Q4T7C9_9PEZI</name>
<reference evidence="4 5" key="1">
    <citation type="submission" date="2018-06" db="EMBL/GenBank/DDBJ databases">
        <title>Complete Genomes of Monosporascus.</title>
        <authorList>
            <person name="Robinson A.J."/>
            <person name="Natvig D.O."/>
        </authorList>
    </citation>
    <scope>NUCLEOTIDE SEQUENCE [LARGE SCALE GENOMIC DNA]</scope>
    <source>
        <strain evidence="4 5">CBS 110550</strain>
    </source>
</reference>
<comment type="caution">
    <text evidence="4">The sequence shown here is derived from an EMBL/GenBank/DDBJ whole genome shotgun (WGS) entry which is preliminary data.</text>
</comment>
<feature type="region of interest" description="Disordered" evidence="1">
    <location>
        <begin position="376"/>
        <end position="413"/>
    </location>
</feature>